<keyword evidence="11" id="KW-1185">Reference proteome</keyword>
<keyword evidence="7" id="KW-1015">Disulfide bond</keyword>
<dbReference type="FunFam" id="2.40.50.40:FF:000012">
    <property type="entry name" value="C-C motif chemokine"/>
    <property type="match status" value="1"/>
</dbReference>
<evidence type="ECO:0000256" key="6">
    <source>
        <dbReference type="ARBA" id="ARBA00022729"/>
    </source>
</evidence>
<dbReference type="Gene3D" id="2.40.50.40">
    <property type="match status" value="1"/>
</dbReference>
<evidence type="ECO:0000259" key="10">
    <source>
        <dbReference type="SMART" id="SM00199"/>
    </source>
</evidence>
<name>A0A6P8FQS9_CLUHA</name>
<dbReference type="GO" id="GO:0005615">
    <property type="term" value="C:extracellular space"/>
    <property type="evidence" value="ECO:0007669"/>
    <property type="project" value="UniProtKB-KW"/>
</dbReference>
<keyword evidence="8" id="KW-0395">Inflammatory response</keyword>
<evidence type="ECO:0000256" key="2">
    <source>
        <dbReference type="ARBA" id="ARBA00010868"/>
    </source>
</evidence>
<proteinExistence type="inferred from homology"/>
<dbReference type="Pfam" id="PF00048">
    <property type="entry name" value="IL8"/>
    <property type="match status" value="1"/>
</dbReference>
<evidence type="ECO:0000256" key="8">
    <source>
        <dbReference type="ARBA" id="ARBA00023198"/>
    </source>
</evidence>
<dbReference type="PROSITE" id="PS00472">
    <property type="entry name" value="SMALL_CYTOKINES_CC"/>
    <property type="match status" value="1"/>
</dbReference>
<reference evidence="12" key="1">
    <citation type="submission" date="2025-08" db="UniProtKB">
        <authorList>
            <consortium name="RefSeq"/>
        </authorList>
    </citation>
    <scope>IDENTIFICATION</scope>
</reference>
<keyword evidence="4 9" id="KW-0202">Cytokine</keyword>
<evidence type="ECO:0000256" key="4">
    <source>
        <dbReference type="ARBA" id="ARBA00022514"/>
    </source>
</evidence>
<keyword evidence="3 9" id="KW-0145">Chemotaxis</keyword>
<dbReference type="InterPro" id="IPR036048">
    <property type="entry name" value="Interleukin_8-like_sf"/>
</dbReference>
<dbReference type="InterPro" id="IPR039809">
    <property type="entry name" value="Chemokine_b/g/d"/>
</dbReference>
<feature type="signal peptide" evidence="9">
    <location>
        <begin position="1"/>
        <end position="25"/>
    </location>
</feature>
<dbReference type="CDD" id="cd00169">
    <property type="entry name" value="Chemokine"/>
    <property type="match status" value="1"/>
</dbReference>
<evidence type="ECO:0000313" key="12">
    <source>
        <dbReference type="RefSeq" id="XP_031425810.1"/>
    </source>
</evidence>
<dbReference type="Proteomes" id="UP000515152">
    <property type="component" value="Chromosome 7"/>
</dbReference>
<accession>A0A6P8FQS9</accession>
<dbReference type="KEGG" id="char:105889918"/>
<organism evidence="11 12">
    <name type="scientific">Clupea harengus</name>
    <name type="common">Atlantic herring</name>
    <dbReference type="NCBI Taxonomy" id="7950"/>
    <lineage>
        <taxon>Eukaryota</taxon>
        <taxon>Metazoa</taxon>
        <taxon>Chordata</taxon>
        <taxon>Craniata</taxon>
        <taxon>Vertebrata</taxon>
        <taxon>Euteleostomi</taxon>
        <taxon>Actinopterygii</taxon>
        <taxon>Neopterygii</taxon>
        <taxon>Teleostei</taxon>
        <taxon>Clupei</taxon>
        <taxon>Clupeiformes</taxon>
        <taxon>Clupeoidei</taxon>
        <taxon>Clupeidae</taxon>
        <taxon>Clupea</taxon>
    </lineage>
</organism>
<evidence type="ECO:0000313" key="11">
    <source>
        <dbReference type="Proteomes" id="UP000515152"/>
    </source>
</evidence>
<feature type="chain" id="PRO_5028512720" description="C-C motif chemokine" evidence="9">
    <location>
        <begin position="26"/>
        <end position="104"/>
    </location>
</feature>
<dbReference type="OrthoDB" id="8900217at2759"/>
<dbReference type="GO" id="GO:0006954">
    <property type="term" value="P:inflammatory response"/>
    <property type="evidence" value="ECO:0007669"/>
    <property type="project" value="UniProtKB-KW"/>
</dbReference>
<dbReference type="GeneID" id="105889918"/>
<keyword evidence="5 9" id="KW-0964">Secreted</keyword>
<evidence type="ECO:0000256" key="5">
    <source>
        <dbReference type="ARBA" id="ARBA00022525"/>
    </source>
</evidence>
<dbReference type="InterPro" id="IPR000827">
    <property type="entry name" value="Chemokine_CC_CS"/>
</dbReference>
<gene>
    <name evidence="12" type="primary">LOC105889918</name>
</gene>
<evidence type="ECO:0000256" key="1">
    <source>
        <dbReference type="ARBA" id="ARBA00004613"/>
    </source>
</evidence>
<dbReference type="PANTHER" id="PTHR12015">
    <property type="entry name" value="SMALL INDUCIBLE CYTOKINE A"/>
    <property type="match status" value="1"/>
</dbReference>
<protein>
    <recommendedName>
        <fullName evidence="9">C-C motif chemokine</fullName>
    </recommendedName>
</protein>
<evidence type="ECO:0000256" key="7">
    <source>
        <dbReference type="ARBA" id="ARBA00023157"/>
    </source>
</evidence>
<dbReference type="GO" id="GO:0006955">
    <property type="term" value="P:immune response"/>
    <property type="evidence" value="ECO:0007669"/>
    <property type="project" value="InterPro"/>
</dbReference>
<evidence type="ECO:0000256" key="3">
    <source>
        <dbReference type="ARBA" id="ARBA00022500"/>
    </source>
</evidence>
<comment type="subcellular location">
    <subcellularLocation>
        <location evidence="1 9">Secreted</location>
    </subcellularLocation>
</comment>
<dbReference type="AlphaFoldDB" id="A0A6P8FQS9"/>
<evidence type="ECO:0000256" key="9">
    <source>
        <dbReference type="RuleBase" id="RU361150"/>
    </source>
</evidence>
<dbReference type="RefSeq" id="XP_031425810.1">
    <property type="nucleotide sequence ID" value="XM_031569950.2"/>
</dbReference>
<comment type="similarity">
    <text evidence="2 9">Belongs to the intercrine beta (chemokine CC) family.</text>
</comment>
<keyword evidence="6 9" id="KW-0732">Signal</keyword>
<sequence length="104" mass="11969">MAASGNVRVLVWTIFLLSLCYAVQGQDQALDCCLKASDKRIPLKILVSYRVQDKHQGCRIDAVVFTTEKGRQLCASSNAQWVKKRKDQLDAKLRKRNMDEQWRN</sequence>
<dbReference type="SUPFAM" id="SSF54117">
    <property type="entry name" value="Interleukin 8-like chemokines"/>
    <property type="match status" value="1"/>
</dbReference>
<dbReference type="InterPro" id="IPR001811">
    <property type="entry name" value="Chemokine_IL8-like_dom"/>
</dbReference>
<feature type="domain" description="Chemokine interleukin-8-like" evidence="10">
    <location>
        <begin position="29"/>
        <end position="89"/>
    </location>
</feature>
<dbReference type="GO" id="GO:0008009">
    <property type="term" value="F:chemokine activity"/>
    <property type="evidence" value="ECO:0007669"/>
    <property type="project" value="InterPro"/>
</dbReference>
<dbReference type="SMART" id="SM00199">
    <property type="entry name" value="SCY"/>
    <property type="match status" value="1"/>
</dbReference>